<dbReference type="RefSeq" id="WP_274149778.1">
    <property type="nucleotide sequence ID" value="NZ_CP117811.1"/>
</dbReference>
<organism evidence="7 8">
    <name type="scientific">Lentisphaera profundi</name>
    <dbReference type="NCBI Taxonomy" id="1658616"/>
    <lineage>
        <taxon>Bacteria</taxon>
        <taxon>Pseudomonadati</taxon>
        <taxon>Lentisphaerota</taxon>
        <taxon>Lentisphaeria</taxon>
        <taxon>Lentisphaerales</taxon>
        <taxon>Lentisphaeraceae</taxon>
        <taxon>Lentisphaera</taxon>
    </lineage>
</organism>
<evidence type="ECO:0000313" key="7">
    <source>
        <dbReference type="EMBL" id="WDE95904.1"/>
    </source>
</evidence>
<dbReference type="NCBIfam" id="TIGR00633">
    <property type="entry name" value="xth"/>
    <property type="match status" value="1"/>
</dbReference>
<dbReference type="InterPro" id="IPR020847">
    <property type="entry name" value="AP_endonuclease_F1_BS"/>
</dbReference>
<dbReference type="Gene3D" id="3.60.10.10">
    <property type="entry name" value="Endonuclease/exonuclease/phosphatase"/>
    <property type="match status" value="1"/>
</dbReference>
<feature type="domain" description="Endonuclease/exonuclease/phosphatase" evidence="6">
    <location>
        <begin position="6"/>
        <end position="246"/>
    </location>
</feature>
<dbReference type="SUPFAM" id="SSF56219">
    <property type="entry name" value="DNase I-like"/>
    <property type="match status" value="1"/>
</dbReference>
<evidence type="ECO:0000256" key="5">
    <source>
        <dbReference type="ARBA" id="ARBA00022842"/>
    </source>
</evidence>
<evidence type="ECO:0000256" key="1">
    <source>
        <dbReference type="ARBA" id="ARBA00001946"/>
    </source>
</evidence>
<dbReference type="PROSITE" id="PS00726">
    <property type="entry name" value="AP_NUCLEASE_F1_1"/>
    <property type="match status" value="1"/>
</dbReference>
<dbReference type="PANTHER" id="PTHR22748:SF6">
    <property type="entry name" value="DNA-(APURINIC OR APYRIMIDINIC SITE) ENDONUCLEASE"/>
    <property type="match status" value="1"/>
</dbReference>
<protein>
    <submittedName>
        <fullName evidence="7">Exodeoxyribonuclease III</fullName>
    </submittedName>
</protein>
<keyword evidence="5" id="KW-0460">Magnesium</keyword>
<keyword evidence="4" id="KW-0378">Hydrolase</keyword>
<dbReference type="PANTHER" id="PTHR22748">
    <property type="entry name" value="AP ENDONUCLEASE"/>
    <property type="match status" value="1"/>
</dbReference>
<comment type="similarity">
    <text evidence="2">Belongs to the DNA repair enzymes AP/ExoA family.</text>
</comment>
<dbReference type="InterPro" id="IPR004808">
    <property type="entry name" value="AP_endonuc_1"/>
</dbReference>
<reference evidence="7 8" key="1">
    <citation type="submission" date="2023-02" db="EMBL/GenBank/DDBJ databases">
        <title>Genome sequence of Lentisphaera profundi SAORIC-696.</title>
        <authorList>
            <person name="Kim e."/>
            <person name="Cho J.-C."/>
            <person name="Choi A."/>
            <person name="Kang I."/>
        </authorList>
    </citation>
    <scope>NUCLEOTIDE SEQUENCE [LARGE SCALE GENOMIC DNA]</scope>
    <source>
        <strain evidence="7 8">SAORIC-696</strain>
    </source>
</reference>
<dbReference type="EMBL" id="CP117811">
    <property type="protein sequence ID" value="WDE95904.1"/>
    <property type="molecule type" value="Genomic_DNA"/>
</dbReference>
<dbReference type="Proteomes" id="UP001214250">
    <property type="component" value="Chromosome 1"/>
</dbReference>
<gene>
    <name evidence="7" type="ORF">PQO03_09265</name>
</gene>
<keyword evidence="8" id="KW-1185">Reference proteome</keyword>
<evidence type="ECO:0000256" key="4">
    <source>
        <dbReference type="ARBA" id="ARBA00022801"/>
    </source>
</evidence>
<comment type="cofactor">
    <cofactor evidence="1">
        <name>Mg(2+)</name>
        <dbReference type="ChEBI" id="CHEBI:18420"/>
    </cofactor>
</comment>
<dbReference type="PROSITE" id="PS51435">
    <property type="entry name" value="AP_NUCLEASE_F1_4"/>
    <property type="match status" value="1"/>
</dbReference>
<proteinExistence type="inferred from homology"/>
<dbReference type="CDD" id="cd09085">
    <property type="entry name" value="Mth212-like_AP-endo"/>
    <property type="match status" value="1"/>
</dbReference>
<keyword evidence="3" id="KW-0479">Metal-binding</keyword>
<dbReference type="NCBIfam" id="TIGR00195">
    <property type="entry name" value="exoDNase_III"/>
    <property type="match status" value="1"/>
</dbReference>
<dbReference type="InterPro" id="IPR036691">
    <property type="entry name" value="Endo/exonu/phosph_ase_sf"/>
</dbReference>
<evidence type="ECO:0000256" key="3">
    <source>
        <dbReference type="ARBA" id="ARBA00022723"/>
    </source>
</evidence>
<evidence type="ECO:0000259" key="6">
    <source>
        <dbReference type="Pfam" id="PF03372"/>
    </source>
</evidence>
<dbReference type="Pfam" id="PF03372">
    <property type="entry name" value="Exo_endo_phos"/>
    <property type="match status" value="1"/>
</dbReference>
<accession>A0ABY7VSZ4</accession>
<evidence type="ECO:0000256" key="2">
    <source>
        <dbReference type="ARBA" id="ARBA00007092"/>
    </source>
</evidence>
<sequence>MSVKLISWNVNGIRAVEKKGFIDLMQTWDADVICLQETKAHKEQLSDELINIGDYKSYWHSGEKKGYSSVAIYSRIEPIRVIEGMGIEEFDREGRVIIAEFSDFYLFGIYFPNAQAELKRIEYRLDFGDSLIDLLKEKYSDKACVLCGDFNVAHKAIDLKNPKPNVKNPGYSIQERDWMDKFIDSGYVDTFRMFNEKPEEYSWWSYRGGARSRNVGWRIDYFCVSEDARDRVLDAGIMQEVLGSDHCPVSLELESSQS</sequence>
<name>A0ABY7VSZ4_9BACT</name>
<evidence type="ECO:0000313" key="8">
    <source>
        <dbReference type="Proteomes" id="UP001214250"/>
    </source>
</evidence>
<dbReference type="InterPro" id="IPR005135">
    <property type="entry name" value="Endo/exonuclease/phosphatase"/>
</dbReference>